<proteinExistence type="predicted"/>
<feature type="transmembrane region" description="Helical" evidence="1">
    <location>
        <begin position="88"/>
        <end position="107"/>
    </location>
</feature>
<feature type="transmembrane region" description="Helical" evidence="1">
    <location>
        <begin position="46"/>
        <end position="68"/>
    </location>
</feature>
<keyword evidence="1" id="KW-0472">Membrane</keyword>
<dbReference type="AlphaFoldDB" id="A0A1I8BSR9"/>
<sequence>MCALEQELLWCAMGRCWCASVASVVLSFLGWGFLGGNSGGGCAHQWMVVVQLHWMVAWLAFNANWQWMGPDGGLMVATTTMDWQQMCWPGEFLVEFLILFFLQDVLLKCSTWWMEMMDGRCWSWSCFNGIGDGLSHGSMMAGDGMDGGGSLLVEVDGPLGLINMDGCGTRWSGSTSTCSRWQKKHQVAITEIFTTRMSEDNEMDNDSQELSLSSVNVSAIQRQLSAAVQAASEEPSFNLRLIEAVKQSHCLYDPSDRRRPNFVQSLEAIER</sequence>
<protein>
    <submittedName>
        <fullName evidence="3">PUM-HD domain-containing protein</fullName>
    </submittedName>
</protein>
<keyword evidence="2" id="KW-1185">Reference proteome</keyword>
<evidence type="ECO:0000313" key="2">
    <source>
        <dbReference type="Proteomes" id="UP000095281"/>
    </source>
</evidence>
<dbReference type="Proteomes" id="UP000095281">
    <property type="component" value="Unplaced"/>
</dbReference>
<reference evidence="3" key="1">
    <citation type="submission" date="2016-11" db="UniProtKB">
        <authorList>
            <consortium name="WormBaseParasite"/>
        </authorList>
    </citation>
    <scope>IDENTIFICATION</scope>
</reference>
<organism evidence="2 3">
    <name type="scientific">Meloidogyne hapla</name>
    <name type="common">Root-knot nematode worm</name>
    <dbReference type="NCBI Taxonomy" id="6305"/>
    <lineage>
        <taxon>Eukaryota</taxon>
        <taxon>Metazoa</taxon>
        <taxon>Ecdysozoa</taxon>
        <taxon>Nematoda</taxon>
        <taxon>Chromadorea</taxon>
        <taxon>Rhabditida</taxon>
        <taxon>Tylenchina</taxon>
        <taxon>Tylenchomorpha</taxon>
        <taxon>Tylenchoidea</taxon>
        <taxon>Meloidogynidae</taxon>
        <taxon>Meloidogyninae</taxon>
        <taxon>Meloidogyne</taxon>
    </lineage>
</organism>
<evidence type="ECO:0000256" key="1">
    <source>
        <dbReference type="SAM" id="Phobius"/>
    </source>
</evidence>
<name>A0A1I8BSR9_MELHA</name>
<keyword evidence="1" id="KW-1133">Transmembrane helix</keyword>
<feature type="transmembrane region" description="Helical" evidence="1">
    <location>
        <begin position="12"/>
        <end position="34"/>
    </location>
</feature>
<evidence type="ECO:0000313" key="3">
    <source>
        <dbReference type="WBParaSite" id="MhA1_Contig53.frz3.gene7"/>
    </source>
</evidence>
<keyword evidence="1" id="KW-0812">Transmembrane</keyword>
<accession>A0A1I8BSR9</accession>
<dbReference type="WBParaSite" id="MhA1_Contig53.frz3.gene7">
    <property type="protein sequence ID" value="MhA1_Contig53.frz3.gene7"/>
    <property type="gene ID" value="MhA1_Contig53.frz3.gene7"/>
</dbReference>